<sequence>MRRSLRITAFRPSRRLLRSPSECHGELTPWSRSASTST</sequence>
<evidence type="ECO:0000313" key="1">
    <source>
        <dbReference type="EnsemblPlants" id="AET3Gv20181900.3"/>
    </source>
</evidence>
<reference evidence="2" key="1">
    <citation type="journal article" date="2014" name="Science">
        <title>Ancient hybridizations among the ancestral genomes of bread wheat.</title>
        <authorList>
            <consortium name="International Wheat Genome Sequencing Consortium,"/>
            <person name="Marcussen T."/>
            <person name="Sandve S.R."/>
            <person name="Heier L."/>
            <person name="Spannagl M."/>
            <person name="Pfeifer M."/>
            <person name="Jakobsen K.S."/>
            <person name="Wulff B.B."/>
            <person name="Steuernagel B."/>
            <person name="Mayer K.F."/>
            <person name="Olsen O.A."/>
        </authorList>
    </citation>
    <scope>NUCLEOTIDE SEQUENCE [LARGE SCALE GENOMIC DNA]</scope>
    <source>
        <strain evidence="2">cv. AL8/78</strain>
    </source>
</reference>
<reference evidence="2" key="2">
    <citation type="journal article" date="2017" name="Nat. Plants">
        <title>The Aegilops tauschii genome reveals multiple impacts of transposons.</title>
        <authorList>
            <person name="Zhao G."/>
            <person name="Zou C."/>
            <person name="Li K."/>
            <person name="Wang K."/>
            <person name="Li T."/>
            <person name="Gao L."/>
            <person name="Zhang X."/>
            <person name="Wang H."/>
            <person name="Yang Z."/>
            <person name="Liu X."/>
            <person name="Jiang W."/>
            <person name="Mao L."/>
            <person name="Kong X."/>
            <person name="Jiao Y."/>
            <person name="Jia J."/>
        </authorList>
    </citation>
    <scope>NUCLEOTIDE SEQUENCE [LARGE SCALE GENOMIC DNA]</scope>
    <source>
        <strain evidence="2">cv. AL8/78</strain>
    </source>
</reference>
<dbReference type="Gramene" id="AET3Gv20181900.3">
    <property type="protein sequence ID" value="AET3Gv20181900.3"/>
    <property type="gene ID" value="AET3Gv20181900"/>
</dbReference>
<reference evidence="1" key="4">
    <citation type="submission" date="2019-03" db="UniProtKB">
        <authorList>
            <consortium name="EnsemblPlants"/>
        </authorList>
    </citation>
    <scope>IDENTIFICATION</scope>
</reference>
<reference evidence="1" key="5">
    <citation type="journal article" date="2021" name="G3 (Bethesda)">
        <title>Aegilops tauschii genome assembly Aet v5.0 features greater sequence contiguity and improved annotation.</title>
        <authorList>
            <person name="Wang L."/>
            <person name="Zhu T."/>
            <person name="Rodriguez J.C."/>
            <person name="Deal K.R."/>
            <person name="Dubcovsky J."/>
            <person name="McGuire P.E."/>
            <person name="Lux T."/>
            <person name="Spannagl M."/>
            <person name="Mayer K.F.X."/>
            <person name="Baldrich P."/>
            <person name="Meyers B.C."/>
            <person name="Huo N."/>
            <person name="Gu Y.Q."/>
            <person name="Zhou H."/>
            <person name="Devos K.M."/>
            <person name="Bennetzen J.L."/>
            <person name="Unver T."/>
            <person name="Budak H."/>
            <person name="Gulick P.J."/>
            <person name="Galiba G."/>
            <person name="Kalapos B."/>
            <person name="Nelson D.R."/>
            <person name="Li P."/>
            <person name="You F.M."/>
            <person name="Luo M.C."/>
            <person name="Dvorak J."/>
        </authorList>
    </citation>
    <scope>NUCLEOTIDE SEQUENCE [LARGE SCALE GENOMIC DNA]</scope>
    <source>
        <strain evidence="1">cv. AL8/78</strain>
    </source>
</reference>
<name>A0A453E111_AEGTS</name>
<dbReference type="EnsemblPlants" id="AET3Gv20181900.3">
    <property type="protein sequence ID" value="AET3Gv20181900.3"/>
    <property type="gene ID" value="AET3Gv20181900"/>
</dbReference>
<evidence type="ECO:0000313" key="2">
    <source>
        <dbReference type="Proteomes" id="UP000015105"/>
    </source>
</evidence>
<reference evidence="1" key="3">
    <citation type="journal article" date="2017" name="Nature">
        <title>Genome sequence of the progenitor of the wheat D genome Aegilops tauschii.</title>
        <authorList>
            <person name="Luo M.C."/>
            <person name="Gu Y.Q."/>
            <person name="Puiu D."/>
            <person name="Wang H."/>
            <person name="Twardziok S.O."/>
            <person name="Deal K.R."/>
            <person name="Huo N."/>
            <person name="Zhu T."/>
            <person name="Wang L."/>
            <person name="Wang Y."/>
            <person name="McGuire P.E."/>
            <person name="Liu S."/>
            <person name="Long H."/>
            <person name="Ramasamy R.K."/>
            <person name="Rodriguez J.C."/>
            <person name="Van S.L."/>
            <person name="Yuan L."/>
            <person name="Wang Z."/>
            <person name="Xia Z."/>
            <person name="Xiao L."/>
            <person name="Anderson O.D."/>
            <person name="Ouyang S."/>
            <person name="Liang Y."/>
            <person name="Zimin A.V."/>
            <person name="Pertea G."/>
            <person name="Qi P."/>
            <person name="Bennetzen J.L."/>
            <person name="Dai X."/>
            <person name="Dawson M.W."/>
            <person name="Muller H.G."/>
            <person name="Kugler K."/>
            <person name="Rivarola-Duarte L."/>
            <person name="Spannagl M."/>
            <person name="Mayer K.F.X."/>
            <person name="Lu F.H."/>
            <person name="Bevan M.W."/>
            <person name="Leroy P."/>
            <person name="Li P."/>
            <person name="You F.M."/>
            <person name="Sun Q."/>
            <person name="Liu Z."/>
            <person name="Lyons E."/>
            <person name="Wicker T."/>
            <person name="Salzberg S.L."/>
            <person name="Devos K.M."/>
            <person name="Dvorak J."/>
        </authorList>
    </citation>
    <scope>NUCLEOTIDE SEQUENCE [LARGE SCALE GENOMIC DNA]</scope>
    <source>
        <strain evidence="1">cv. AL8/78</strain>
    </source>
</reference>
<proteinExistence type="predicted"/>
<organism evidence="1 2">
    <name type="scientific">Aegilops tauschii subsp. strangulata</name>
    <name type="common">Goatgrass</name>
    <dbReference type="NCBI Taxonomy" id="200361"/>
    <lineage>
        <taxon>Eukaryota</taxon>
        <taxon>Viridiplantae</taxon>
        <taxon>Streptophyta</taxon>
        <taxon>Embryophyta</taxon>
        <taxon>Tracheophyta</taxon>
        <taxon>Spermatophyta</taxon>
        <taxon>Magnoliopsida</taxon>
        <taxon>Liliopsida</taxon>
        <taxon>Poales</taxon>
        <taxon>Poaceae</taxon>
        <taxon>BOP clade</taxon>
        <taxon>Pooideae</taxon>
        <taxon>Triticodae</taxon>
        <taxon>Triticeae</taxon>
        <taxon>Triticinae</taxon>
        <taxon>Aegilops</taxon>
    </lineage>
</organism>
<dbReference type="AlphaFoldDB" id="A0A453E111"/>
<accession>A0A453E111</accession>
<keyword evidence="2" id="KW-1185">Reference proteome</keyword>
<dbReference type="Proteomes" id="UP000015105">
    <property type="component" value="Chromosome 3D"/>
</dbReference>
<protein>
    <submittedName>
        <fullName evidence="1">Uncharacterized protein</fullName>
    </submittedName>
</protein>